<gene>
    <name evidence="2" type="ORF">PITG_14376</name>
</gene>
<dbReference type="AlphaFoldDB" id="D0NPP1"/>
<dbReference type="InParanoid" id="D0NPP1"/>
<dbReference type="VEuPathDB" id="FungiDB:PITG_14376"/>
<dbReference type="KEGG" id="pif:PITG_14376"/>
<reference evidence="3" key="1">
    <citation type="journal article" date="2009" name="Nature">
        <title>Genome sequence and analysis of the Irish potato famine pathogen Phytophthora infestans.</title>
        <authorList>
            <consortium name="The Broad Institute Genome Sequencing Platform"/>
            <person name="Haas B.J."/>
            <person name="Kamoun S."/>
            <person name="Zody M.C."/>
            <person name="Jiang R.H."/>
            <person name="Handsaker R.E."/>
            <person name="Cano L.M."/>
            <person name="Grabherr M."/>
            <person name="Kodira C.D."/>
            <person name="Raffaele S."/>
            <person name="Torto-Alalibo T."/>
            <person name="Bozkurt T.O."/>
            <person name="Ah-Fong A.M."/>
            <person name="Alvarado L."/>
            <person name="Anderson V.L."/>
            <person name="Armstrong M.R."/>
            <person name="Avrova A."/>
            <person name="Baxter L."/>
            <person name="Beynon J."/>
            <person name="Boevink P.C."/>
            <person name="Bollmann S.R."/>
            <person name="Bos J.I."/>
            <person name="Bulone V."/>
            <person name="Cai G."/>
            <person name="Cakir C."/>
            <person name="Carrington J.C."/>
            <person name="Chawner M."/>
            <person name="Conti L."/>
            <person name="Costanzo S."/>
            <person name="Ewan R."/>
            <person name="Fahlgren N."/>
            <person name="Fischbach M.A."/>
            <person name="Fugelstad J."/>
            <person name="Gilroy E.M."/>
            <person name="Gnerre S."/>
            <person name="Green P.J."/>
            <person name="Grenville-Briggs L.J."/>
            <person name="Griffith J."/>
            <person name="Grunwald N.J."/>
            <person name="Horn K."/>
            <person name="Horner N.R."/>
            <person name="Hu C.H."/>
            <person name="Huitema E."/>
            <person name="Jeong D.H."/>
            <person name="Jones A.M."/>
            <person name="Jones J.D."/>
            <person name="Jones R.W."/>
            <person name="Karlsson E.K."/>
            <person name="Kunjeti S.G."/>
            <person name="Lamour K."/>
            <person name="Liu Z."/>
            <person name="Ma L."/>
            <person name="Maclean D."/>
            <person name="Chibucos M.C."/>
            <person name="McDonald H."/>
            <person name="McWalters J."/>
            <person name="Meijer H.J."/>
            <person name="Morgan W."/>
            <person name="Morris P.F."/>
            <person name="Munro C.A."/>
            <person name="O'Neill K."/>
            <person name="Ospina-Giraldo M."/>
            <person name="Pinzon A."/>
            <person name="Pritchard L."/>
            <person name="Ramsahoye B."/>
            <person name="Ren Q."/>
            <person name="Restrepo S."/>
            <person name="Roy S."/>
            <person name="Sadanandom A."/>
            <person name="Savidor A."/>
            <person name="Schornack S."/>
            <person name="Schwartz D.C."/>
            <person name="Schumann U.D."/>
            <person name="Schwessinger B."/>
            <person name="Seyer L."/>
            <person name="Sharpe T."/>
            <person name="Silvar C."/>
            <person name="Song J."/>
            <person name="Studholme D.J."/>
            <person name="Sykes S."/>
            <person name="Thines M."/>
            <person name="van de Vondervoort P.J."/>
            <person name="Phuntumart V."/>
            <person name="Wawra S."/>
            <person name="Weide R."/>
            <person name="Win J."/>
            <person name="Young C."/>
            <person name="Zhou S."/>
            <person name="Fry W."/>
            <person name="Meyers B.C."/>
            <person name="van West P."/>
            <person name="Ristaino J."/>
            <person name="Govers F."/>
            <person name="Birch P.R."/>
            <person name="Whisson S.C."/>
            <person name="Judelson H.S."/>
            <person name="Nusbaum C."/>
        </authorList>
    </citation>
    <scope>NUCLEOTIDE SEQUENCE [LARGE SCALE GENOMIC DNA]</scope>
    <source>
        <strain evidence="3">T30-4</strain>
    </source>
</reference>
<dbReference type="RefSeq" id="XP_002898845.1">
    <property type="nucleotide sequence ID" value="XM_002898799.1"/>
</dbReference>
<accession>D0NPP1</accession>
<evidence type="ECO:0000313" key="2">
    <source>
        <dbReference type="EMBL" id="EEY62603.1"/>
    </source>
</evidence>
<name>D0NPP1_PHYIT</name>
<feature type="compositionally biased region" description="Basic and acidic residues" evidence="1">
    <location>
        <begin position="70"/>
        <end position="88"/>
    </location>
</feature>
<feature type="region of interest" description="Disordered" evidence="1">
    <location>
        <begin position="70"/>
        <end position="120"/>
    </location>
</feature>
<sequence length="120" mass="13860">MQARCRVAGEDYAVVVQSIQDSFQTQLLDVFCERQLNVASADVTEIMLKAEIENIVSSIKNDKLPDIKEKLKKDIPMSRESDANELKRQHARLKRDKRDVPGHTKVKPKFNQPDKKKKNR</sequence>
<organism evidence="2 3">
    <name type="scientific">Phytophthora infestans (strain T30-4)</name>
    <name type="common">Potato late blight agent</name>
    <dbReference type="NCBI Taxonomy" id="403677"/>
    <lineage>
        <taxon>Eukaryota</taxon>
        <taxon>Sar</taxon>
        <taxon>Stramenopiles</taxon>
        <taxon>Oomycota</taxon>
        <taxon>Peronosporomycetes</taxon>
        <taxon>Peronosporales</taxon>
        <taxon>Peronosporaceae</taxon>
        <taxon>Phytophthora</taxon>
    </lineage>
</organism>
<protein>
    <submittedName>
        <fullName evidence="2">Uncharacterized protein</fullName>
    </submittedName>
</protein>
<dbReference type="GeneID" id="9479698"/>
<dbReference type="HOGENOM" id="CLU_2054281_0_0_1"/>
<dbReference type="EMBL" id="DS028151">
    <property type="protein sequence ID" value="EEY62603.1"/>
    <property type="molecule type" value="Genomic_DNA"/>
</dbReference>
<dbReference type="Proteomes" id="UP000006643">
    <property type="component" value="Unassembled WGS sequence"/>
</dbReference>
<keyword evidence="3" id="KW-1185">Reference proteome</keyword>
<proteinExistence type="predicted"/>
<evidence type="ECO:0000313" key="3">
    <source>
        <dbReference type="Proteomes" id="UP000006643"/>
    </source>
</evidence>
<evidence type="ECO:0000256" key="1">
    <source>
        <dbReference type="SAM" id="MobiDB-lite"/>
    </source>
</evidence>
<dbReference type="OrthoDB" id="120459at2759"/>